<dbReference type="Pfam" id="PF00990">
    <property type="entry name" value="GGDEF"/>
    <property type="match status" value="1"/>
</dbReference>
<dbReference type="FunFam" id="3.30.70.270:FF:000001">
    <property type="entry name" value="Diguanylate cyclase domain protein"/>
    <property type="match status" value="1"/>
</dbReference>
<sequence>MTILIADDDPLSLRRLQHYLTAWGYDVICAGDGLQAWNLLQANDDLRLAILDWQMPGLDGVEICRKLRTEQPARFIYLMLLTSKSDRRDIAAGIEAGADDYLRKPLDEHELAVRLRVARRIVDFHAELIKQSAHDALTGVWNRKAIFDLLHKELGRAARANAAVSVVMADIDHFKSINDTQGHQGGDRVLRDVARRLAACLRPSDAVGRYGGEEFMIVLPGCDLSEAAGAAERLRREIADSEFGSVCGTLQVTVSLGAASSIGQCFDAEDLVREADAALYRAKRGGRNRVELHVAESACSAE</sequence>
<dbReference type="Gene3D" id="3.30.70.270">
    <property type="match status" value="1"/>
</dbReference>
<evidence type="ECO:0000313" key="6">
    <source>
        <dbReference type="EMBL" id="SFJ60842.1"/>
    </source>
</evidence>
<gene>
    <name evidence="6" type="ORF">SAMN05421753_12536</name>
</gene>
<evidence type="ECO:0000259" key="4">
    <source>
        <dbReference type="PROSITE" id="PS50110"/>
    </source>
</evidence>
<dbReference type="RefSeq" id="WP_092056809.1">
    <property type="nucleotide sequence ID" value="NZ_FOQD01000025.1"/>
</dbReference>
<feature type="modified residue" description="4-aspartylphosphate" evidence="3">
    <location>
        <position position="52"/>
    </location>
</feature>
<dbReference type="Proteomes" id="UP000199518">
    <property type="component" value="Unassembled WGS sequence"/>
</dbReference>
<dbReference type="InterPro" id="IPR029787">
    <property type="entry name" value="Nucleotide_cyclase"/>
</dbReference>
<dbReference type="OrthoDB" id="244535at2"/>
<dbReference type="PANTHER" id="PTHR45138">
    <property type="entry name" value="REGULATORY COMPONENTS OF SENSORY TRANSDUCTION SYSTEM"/>
    <property type="match status" value="1"/>
</dbReference>
<comment type="catalytic activity">
    <reaction evidence="2">
        <text>2 GTP = 3',3'-c-di-GMP + 2 diphosphate</text>
        <dbReference type="Rhea" id="RHEA:24898"/>
        <dbReference type="ChEBI" id="CHEBI:33019"/>
        <dbReference type="ChEBI" id="CHEBI:37565"/>
        <dbReference type="ChEBI" id="CHEBI:58805"/>
        <dbReference type="EC" id="2.7.7.65"/>
    </reaction>
</comment>
<keyword evidence="7" id="KW-1185">Reference proteome</keyword>
<dbReference type="CDD" id="cd17574">
    <property type="entry name" value="REC_OmpR"/>
    <property type="match status" value="1"/>
</dbReference>
<dbReference type="Pfam" id="PF00072">
    <property type="entry name" value="Response_reg"/>
    <property type="match status" value="1"/>
</dbReference>
<dbReference type="InterPro" id="IPR050469">
    <property type="entry name" value="Diguanylate_Cyclase"/>
</dbReference>
<dbReference type="SMART" id="SM00267">
    <property type="entry name" value="GGDEF"/>
    <property type="match status" value="1"/>
</dbReference>
<dbReference type="Gene3D" id="3.40.50.2300">
    <property type="match status" value="1"/>
</dbReference>
<proteinExistence type="predicted"/>
<dbReference type="GO" id="GO:0043709">
    <property type="term" value="P:cell adhesion involved in single-species biofilm formation"/>
    <property type="evidence" value="ECO:0007669"/>
    <property type="project" value="TreeGrafter"/>
</dbReference>
<dbReference type="PROSITE" id="PS50887">
    <property type="entry name" value="GGDEF"/>
    <property type="match status" value="1"/>
</dbReference>
<dbReference type="EMBL" id="FOQD01000025">
    <property type="protein sequence ID" value="SFJ60842.1"/>
    <property type="molecule type" value="Genomic_DNA"/>
</dbReference>
<evidence type="ECO:0000256" key="2">
    <source>
        <dbReference type="ARBA" id="ARBA00034247"/>
    </source>
</evidence>
<dbReference type="AlphaFoldDB" id="A0A1I3SRK3"/>
<evidence type="ECO:0000256" key="3">
    <source>
        <dbReference type="PROSITE-ProRule" id="PRU00169"/>
    </source>
</evidence>
<feature type="domain" description="GGDEF" evidence="5">
    <location>
        <begin position="162"/>
        <end position="295"/>
    </location>
</feature>
<dbReference type="GO" id="GO:0052621">
    <property type="term" value="F:diguanylate cyclase activity"/>
    <property type="evidence" value="ECO:0007669"/>
    <property type="project" value="UniProtKB-EC"/>
</dbReference>
<dbReference type="SMART" id="SM00448">
    <property type="entry name" value="REC"/>
    <property type="match status" value="1"/>
</dbReference>
<dbReference type="PROSITE" id="PS50110">
    <property type="entry name" value="RESPONSE_REGULATORY"/>
    <property type="match status" value="1"/>
</dbReference>
<dbReference type="InterPro" id="IPR001789">
    <property type="entry name" value="Sig_transdc_resp-reg_receiver"/>
</dbReference>
<dbReference type="GO" id="GO:0000160">
    <property type="term" value="P:phosphorelay signal transduction system"/>
    <property type="evidence" value="ECO:0007669"/>
    <property type="project" value="InterPro"/>
</dbReference>
<feature type="domain" description="Response regulatory" evidence="4">
    <location>
        <begin position="2"/>
        <end position="119"/>
    </location>
</feature>
<dbReference type="PANTHER" id="PTHR45138:SF9">
    <property type="entry name" value="DIGUANYLATE CYCLASE DGCM-RELATED"/>
    <property type="match status" value="1"/>
</dbReference>
<evidence type="ECO:0000256" key="1">
    <source>
        <dbReference type="ARBA" id="ARBA00012528"/>
    </source>
</evidence>
<evidence type="ECO:0000259" key="5">
    <source>
        <dbReference type="PROSITE" id="PS50887"/>
    </source>
</evidence>
<organism evidence="6 7">
    <name type="scientific">Planctomicrobium piriforme</name>
    <dbReference type="NCBI Taxonomy" id="1576369"/>
    <lineage>
        <taxon>Bacteria</taxon>
        <taxon>Pseudomonadati</taxon>
        <taxon>Planctomycetota</taxon>
        <taxon>Planctomycetia</taxon>
        <taxon>Planctomycetales</taxon>
        <taxon>Planctomycetaceae</taxon>
        <taxon>Planctomicrobium</taxon>
    </lineage>
</organism>
<dbReference type="NCBIfam" id="TIGR00254">
    <property type="entry name" value="GGDEF"/>
    <property type="match status" value="1"/>
</dbReference>
<protein>
    <recommendedName>
        <fullName evidence="1">diguanylate cyclase</fullName>
        <ecNumber evidence="1">2.7.7.65</ecNumber>
    </recommendedName>
</protein>
<dbReference type="CDD" id="cd01949">
    <property type="entry name" value="GGDEF"/>
    <property type="match status" value="1"/>
</dbReference>
<keyword evidence="3" id="KW-0597">Phosphoprotein</keyword>
<reference evidence="7" key="1">
    <citation type="submission" date="2016-10" db="EMBL/GenBank/DDBJ databases">
        <authorList>
            <person name="Varghese N."/>
            <person name="Submissions S."/>
        </authorList>
    </citation>
    <scope>NUCLEOTIDE SEQUENCE [LARGE SCALE GENOMIC DNA]</scope>
    <source>
        <strain evidence="7">DSM 26348</strain>
    </source>
</reference>
<dbReference type="STRING" id="1576369.SAMN05421753_12536"/>
<dbReference type="InterPro" id="IPR011006">
    <property type="entry name" value="CheY-like_superfamily"/>
</dbReference>
<dbReference type="EC" id="2.7.7.65" evidence="1"/>
<dbReference type="GO" id="GO:0005886">
    <property type="term" value="C:plasma membrane"/>
    <property type="evidence" value="ECO:0007669"/>
    <property type="project" value="TreeGrafter"/>
</dbReference>
<dbReference type="SUPFAM" id="SSF52172">
    <property type="entry name" value="CheY-like"/>
    <property type="match status" value="1"/>
</dbReference>
<dbReference type="GO" id="GO:1902201">
    <property type="term" value="P:negative regulation of bacterial-type flagellum-dependent cell motility"/>
    <property type="evidence" value="ECO:0007669"/>
    <property type="project" value="TreeGrafter"/>
</dbReference>
<dbReference type="InterPro" id="IPR043128">
    <property type="entry name" value="Rev_trsase/Diguanyl_cyclase"/>
</dbReference>
<accession>A0A1I3SRK3</accession>
<dbReference type="InterPro" id="IPR000160">
    <property type="entry name" value="GGDEF_dom"/>
</dbReference>
<evidence type="ECO:0000313" key="7">
    <source>
        <dbReference type="Proteomes" id="UP000199518"/>
    </source>
</evidence>
<dbReference type="SUPFAM" id="SSF55073">
    <property type="entry name" value="Nucleotide cyclase"/>
    <property type="match status" value="1"/>
</dbReference>
<name>A0A1I3SRK3_9PLAN</name>